<keyword evidence="7" id="KW-0067">ATP-binding</keyword>
<protein>
    <recommendedName>
        <fullName evidence="12">ABC transporter domain-containing protein</fullName>
    </recommendedName>
</protein>
<feature type="transmembrane region" description="Helical" evidence="11">
    <location>
        <begin position="1187"/>
        <end position="1208"/>
    </location>
</feature>
<comment type="similarity">
    <text evidence="2">Belongs to the ABC transporter superfamily. ABCA family.</text>
</comment>
<feature type="transmembrane region" description="Helical" evidence="11">
    <location>
        <begin position="794"/>
        <end position="812"/>
    </location>
</feature>
<feature type="transmembrane region" description="Helical" evidence="11">
    <location>
        <begin position="1123"/>
        <end position="1146"/>
    </location>
</feature>
<feature type="domain" description="ABC transporter" evidence="12">
    <location>
        <begin position="1239"/>
        <end position="1481"/>
    </location>
</feature>
<evidence type="ECO:0000256" key="4">
    <source>
        <dbReference type="ARBA" id="ARBA00022692"/>
    </source>
</evidence>
<evidence type="ECO:0000259" key="12">
    <source>
        <dbReference type="PROSITE" id="PS50893"/>
    </source>
</evidence>
<dbReference type="Pfam" id="PF12698">
    <property type="entry name" value="ABC2_membrane_3"/>
    <property type="match status" value="2"/>
</dbReference>
<evidence type="ECO:0000313" key="14">
    <source>
        <dbReference type="Proteomes" id="UP000541610"/>
    </source>
</evidence>
<dbReference type="GO" id="GO:0140359">
    <property type="term" value="F:ABC-type transporter activity"/>
    <property type="evidence" value="ECO:0007669"/>
    <property type="project" value="InterPro"/>
</dbReference>
<evidence type="ECO:0000313" key="13">
    <source>
        <dbReference type="EMBL" id="KAF4691869.1"/>
    </source>
</evidence>
<dbReference type="PANTHER" id="PTHR19229">
    <property type="entry name" value="ATP-BINDING CASSETTE TRANSPORTER SUBFAMILY A ABCA"/>
    <property type="match status" value="1"/>
</dbReference>
<dbReference type="GO" id="GO:0016020">
    <property type="term" value="C:membrane"/>
    <property type="evidence" value="ECO:0007669"/>
    <property type="project" value="UniProtKB-SubCell"/>
</dbReference>
<dbReference type="FunFam" id="3.40.50.300:FF:000335">
    <property type="entry name" value="ATP binding cassette subfamily A member 5"/>
    <property type="match status" value="1"/>
</dbReference>
<dbReference type="InterPro" id="IPR013525">
    <property type="entry name" value="ABC2_TM"/>
</dbReference>
<feature type="transmembrane region" description="Helical" evidence="11">
    <location>
        <begin position="1058"/>
        <end position="1079"/>
    </location>
</feature>
<feature type="transmembrane region" description="Helical" evidence="11">
    <location>
        <begin position="426"/>
        <end position="447"/>
    </location>
</feature>
<dbReference type="InterPro" id="IPR027417">
    <property type="entry name" value="P-loop_NTPase"/>
</dbReference>
<organism evidence="13 14">
    <name type="scientific">Perkinsus olseni</name>
    <name type="common">Perkinsus atlanticus</name>
    <dbReference type="NCBI Taxonomy" id="32597"/>
    <lineage>
        <taxon>Eukaryota</taxon>
        <taxon>Sar</taxon>
        <taxon>Alveolata</taxon>
        <taxon>Perkinsozoa</taxon>
        <taxon>Perkinsea</taxon>
        <taxon>Perkinsida</taxon>
        <taxon>Perkinsidae</taxon>
        <taxon>Perkinsus</taxon>
    </lineage>
</organism>
<keyword evidence="5" id="KW-0677">Repeat</keyword>
<dbReference type="InterPro" id="IPR003439">
    <property type="entry name" value="ABC_transporter-like_ATP-bd"/>
</dbReference>
<dbReference type="GO" id="GO:0005319">
    <property type="term" value="F:lipid transporter activity"/>
    <property type="evidence" value="ECO:0007669"/>
    <property type="project" value="TreeGrafter"/>
</dbReference>
<keyword evidence="3" id="KW-0813">Transport</keyword>
<feature type="coiled-coil region" evidence="10">
    <location>
        <begin position="1727"/>
        <end position="1775"/>
    </location>
</feature>
<feature type="transmembrane region" description="Helical" evidence="11">
    <location>
        <begin position="557"/>
        <end position="578"/>
    </location>
</feature>
<dbReference type="OrthoDB" id="10255969at2759"/>
<evidence type="ECO:0000256" key="2">
    <source>
        <dbReference type="ARBA" id="ARBA00008869"/>
    </source>
</evidence>
<dbReference type="EMBL" id="JABANP010000069">
    <property type="protein sequence ID" value="KAF4691869.1"/>
    <property type="molecule type" value="Genomic_DNA"/>
</dbReference>
<dbReference type="InterPro" id="IPR003593">
    <property type="entry name" value="AAA+_ATPase"/>
</dbReference>
<reference evidence="13 14" key="1">
    <citation type="submission" date="2020-04" db="EMBL/GenBank/DDBJ databases">
        <title>Perkinsus olseni comparative genomics.</title>
        <authorList>
            <person name="Bogema D.R."/>
        </authorList>
    </citation>
    <scope>NUCLEOTIDE SEQUENCE [LARGE SCALE GENOMIC DNA]</scope>
    <source>
        <strain evidence="13">00978-12</strain>
    </source>
</reference>
<feature type="transmembrane region" description="Helical" evidence="11">
    <location>
        <begin position="1021"/>
        <end position="1046"/>
    </location>
</feature>
<dbReference type="SUPFAM" id="SSF52540">
    <property type="entry name" value="P-loop containing nucleoside triphosphate hydrolases"/>
    <property type="match status" value="1"/>
</dbReference>
<evidence type="ECO:0000256" key="8">
    <source>
        <dbReference type="ARBA" id="ARBA00022989"/>
    </source>
</evidence>
<dbReference type="PANTHER" id="PTHR19229:SF36">
    <property type="entry name" value="ATP-BINDING CASSETTE SUB-FAMILY A MEMBER 2"/>
    <property type="match status" value="1"/>
</dbReference>
<dbReference type="Gene3D" id="3.40.50.300">
    <property type="entry name" value="P-loop containing nucleotide triphosphate hydrolases"/>
    <property type="match status" value="1"/>
</dbReference>
<evidence type="ECO:0000256" key="5">
    <source>
        <dbReference type="ARBA" id="ARBA00022737"/>
    </source>
</evidence>
<dbReference type="GO" id="GO:0005524">
    <property type="term" value="F:ATP binding"/>
    <property type="evidence" value="ECO:0007669"/>
    <property type="project" value="UniProtKB-KW"/>
</dbReference>
<proteinExistence type="inferred from homology"/>
<feature type="transmembrane region" description="Helical" evidence="11">
    <location>
        <begin position="385"/>
        <end position="405"/>
    </location>
</feature>
<feature type="transmembrane region" description="Helical" evidence="11">
    <location>
        <begin position="971"/>
        <end position="1000"/>
    </location>
</feature>
<keyword evidence="8 11" id="KW-1133">Transmembrane helix</keyword>
<evidence type="ECO:0000256" key="7">
    <source>
        <dbReference type="ARBA" id="ARBA00022840"/>
    </source>
</evidence>
<feature type="transmembrane region" description="Helical" evidence="11">
    <location>
        <begin position="491"/>
        <end position="512"/>
    </location>
</feature>
<comment type="subcellular location">
    <subcellularLocation>
        <location evidence="1">Membrane</location>
        <topology evidence="1">Multi-pass membrane protein</topology>
    </subcellularLocation>
</comment>
<dbReference type="CDD" id="cd03263">
    <property type="entry name" value="ABC_subfamily_A"/>
    <property type="match status" value="1"/>
</dbReference>
<feature type="transmembrane region" description="Helical" evidence="11">
    <location>
        <begin position="459"/>
        <end position="484"/>
    </location>
</feature>
<gene>
    <name evidence="13" type="ORF">FOZ60_014510</name>
</gene>
<dbReference type="InterPro" id="IPR026082">
    <property type="entry name" value="ABCA"/>
</dbReference>
<evidence type="ECO:0000256" key="11">
    <source>
        <dbReference type="SAM" id="Phobius"/>
    </source>
</evidence>
<keyword evidence="10" id="KW-0175">Coiled coil</keyword>
<evidence type="ECO:0000256" key="9">
    <source>
        <dbReference type="ARBA" id="ARBA00023136"/>
    </source>
</evidence>
<feature type="transmembrane region" description="Helical" evidence="11">
    <location>
        <begin position="1091"/>
        <end position="1111"/>
    </location>
</feature>
<keyword evidence="9 11" id="KW-0472">Membrane</keyword>
<accession>A0A7J6P6X7</accession>
<evidence type="ECO:0000256" key="3">
    <source>
        <dbReference type="ARBA" id="ARBA00022448"/>
    </source>
</evidence>
<dbReference type="GO" id="GO:0016887">
    <property type="term" value="F:ATP hydrolysis activity"/>
    <property type="evidence" value="ECO:0007669"/>
    <property type="project" value="InterPro"/>
</dbReference>
<dbReference type="SMART" id="SM00382">
    <property type="entry name" value="AAA"/>
    <property type="match status" value="1"/>
</dbReference>
<keyword evidence="6" id="KW-0547">Nucleotide-binding</keyword>
<dbReference type="Pfam" id="PF00005">
    <property type="entry name" value="ABC_tran"/>
    <property type="match status" value="1"/>
</dbReference>
<evidence type="ECO:0000256" key="6">
    <source>
        <dbReference type="ARBA" id="ARBA00022741"/>
    </source>
</evidence>
<dbReference type="InterPro" id="IPR017871">
    <property type="entry name" value="ABC_transporter-like_CS"/>
</dbReference>
<evidence type="ECO:0000256" key="1">
    <source>
        <dbReference type="ARBA" id="ARBA00004141"/>
    </source>
</evidence>
<dbReference type="PROSITE" id="PS00211">
    <property type="entry name" value="ABC_TRANSPORTER_1"/>
    <property type="match status" value="1"/>
</dbReference>
<sequence>MEDGTALRPASEARPSELIEMAGAQSEAPKRMVHRQVGALLRKNAILKIRSWKCSCCEILLPIILSWLIFQLPGLLGLDFERKMVVESDPVSQDGYPRAQAFDVDFLDDTRRWGIFRRQPMADSGQSCWCKTLAIVAKGVRREELANGLKGYFEREYQRLEEEVLNATGHNFTYHWDLGDRYEPGFVQGGYGDSDAREIFLTNWAQCGSWNTRTLFRVFDDEDKLKEYIEDEDYGSSIETTSGQERGSDLAAWDRLCGAVVLENDILRDGNPEFKIRLNATIGRISRWITRTSLEDDPRGIERHVDEDSARHFYIRNGFLAIQLMVQRFIASRHEAVTEAARRTTEVPGADISSEEKTIFKRTWSVPFPVEPYWSSDGIDLISDLTWLVVFAFSASVSVQISRLIREKEMRLREIMRMMGLMDVSYYLSWLITQILTWLIICLAISLVMKVGTYKHSSWFLIFMLNISFGLSSMSFAFLMAAIFTRERVGAVIGFFVYLAGLFISVPDYAAASTKNFMSLIPIVGFREGLSVVGYLEETYGGLTSDTTSVDYRNYSYAQAVAMNFVASILWWILYYYVDQTNPFQVGFRRPYYFPFQKSYWLECFRDDRDADFLDDEKEDSDGGEGKCRSQRGGGCFQGGFEERLANALRSPKLCKNFKGPSGETVAAVKGVSMSMIAIMGRGELKCLGSSSFLKKCYGCGYVLSFVKKQDVDRGDSTVLEFLKDRITDKSLIGQVKVLSSAGQELLVQVPFAAAKDFPALMDDLDAEIANKSDTLKGSGKLGIRFGLRDRKMFICQLLLPLILLAGALALVKQGASERVAPPLAISIADLNEPLQKAGSPRPWHIIHAGGDSDVGNDRLQGAWLAGPFWSPLCDDADDYCDTLRTVATPPNQSSDLLAMQSHLRESRDDYEREAEDPASRVVLWHNLTATASSAIALNAYVNAWFAAHGTDVKVTVVNHPMPQTLFEQNISVVVSGILSTIAVIWAFAFIPAGICSYIVMEKEKDVKAQLAISGCSMTAYWLAHFIFDTVFNLLTVAVAIAVFYAFDMEAFTESDKIGPTIMLLLLFAPSASTYAYLISFLYKTQFSAQTVTIVLNIAVGTIVVIVVSVLQTIPEEFCEDCLVAGNILMWIFRFVPSFALGFGFYRMAIYVSFLGVDPWGSEIFGTCTEKVLGTRELCYGGVADDLVYLAFASVAFLALCIWFDYLVQFPEDQLAPEDADVTVEKERVAGLDKRKQILAVDNVRKCYLPRGSLTADPSRAVHAVKGVSFAADSGQVFGLLGINGAGKTTTFKMMCGLYAPTEGEVWVAGSTVAADTAKCRRNLGYCPQFDALLDRMTTKEHLELYGRLKGLKGHLLDASVESTLKQLSLEPYKDKRAGSLSGGNKRKLSVGMAIIGRPRIVFLDEPSTGMDPVSRRFLWGVIQQLAVSRQSVVVLTTHSMEEAEALCSRIAIQVGGQFRCLGSPQRLKSRFGRGYEVSLRYDGVKEEAAGKIRSSMGIASGNADSSPSAQLCITLEDARAILDKVPDRLNRASCLPGAVLRAADEQGSTAILVSDLIAWIDLDEKLVKLEAFLRASEICSSVLLERHGTNVKYAIVPEGVSDEGNAPKRIGEVFGIFLDAQKQLQFSDFQDEVDMASVAKNMVKSTVHQTLHEYIARIPGSPTETLFSSTGFSVTRIPERVSCGVQTKRSSPTRFTLAESLREEVKSGRGKWAAVRCSLWIITPESSEYKAKLARLERALAAERSHSSSLRKQLEEARGEAEKLAEQVRRSHRIIESRSREKEVTYKAPSEAELQAHPINKDDIVIDRYQSPQHPVEEAHASPHLPELPHLRERLGGYLGPYEGREEYYERHVQLAREMAGDYFSLPPIRQNQYPGRGHIL</sequence>
<dbReference type="Proteomes" id="UP000541610">
    <property type="component" value="Unassembled WGS sequence"/>
</dbReference>
<comment type="caution">
    <text evidence="13">The sequence shown here is derived from an EMBL/GenBank/DDBJ whole genome shotgun (WGS) entry which is preliminary data.</text>
</comment>
<name>A0A7J6P6X7_PEROL</name>
<keyword evidence="4 11" id="KW-0812">Transmembrane</keyword>
<evidence type="ECO:0000256" key="10">
    <source>
        <dbReference type="SAM" id="Coils"/>
    </source>
</evidence>
<dbReference type="PROSITE" id="PS50893">
    <property type="entry name" value="ABC_TRANSPORTER_2"/>
    <property type="match status" value="1"/>
</dbReference>